<feature type="signal peptide" evidence="1">
    <location>
        <begin position="1"/>
        <end position="22"/>
    </location>
</feature>
<gene>
    <name evidence="3" type="ORF">QJ522_14535</name>
</gene>
<protein>
    <recommendedName>
        <fullName evidence="2">Lipase domain-containing protein</fullName>
    </recommendedName>
</protein>
<name>A0AAW6U2Y9_9BACT</name>
<evidence type="ECO:0000256" key="1">
    <source>
        <dbReference type="SAM" id="SignalP"/>
    </source>
</evidence>
<sequence>MPFLLSLAVCAVIGISQTSAHGTDVAAMLYLVSSDPDTPGFVPASESTPCAEPNLVIVTHGWYERQAWPGWMATAIAKRVDRRHWQCGWYDWRTQARHLRPSRAAKIGRDTVGPALGHKIVGLSENWQHVHLIGHSAGAWVVNAAAEIVARETNAEIHVTFLDAYVPGGWDEKALGRLAQTDPNRCWADHYFTRDPLKLTENVLTGVHNVDVTAINPGIRGHLFPWHWYLATIAGRYTTDDRFGDAPVFCQVEGITYGFPRSLEAGRPQWKASIALPPANRPIRVREENP</sequence>
<dbReference type="InterPro" id="IPR029058">
    <property type="entry name" value="AB_hydrolase_fold"/>
</dbReference>
<dbReference type="Proteomes" id="UP001431776">
    <property type="component" value="Unassembled WGS sequence"/>
</dbReference>
<dbReference type="SUPFAM" id="SSF53474">
    <property type="entry name" value="alpha/beta-Hydrolases"/>
    <property type="match status" value="1"/>
</dbReference>
<keyword evidence="4" id="KW-1185">Reference proteome</keyword>
<evidence type="ECO:0000313" key="4">
    <source>
        <dbReference type="Proteomes" id="UP001431776"/>
    </source>
</evidence>
<keyword evidence="1" id="KW-0732">Signal</keyword>
<feature type="chain" id="PRO_5043543603" description="Lipase domain-containing protein" evidence="1">
    <location>
        <begin position="23"/>
        <end position="290"/>
    </location>
</feature>
<comment type="caution">
    <text evidence="3">The sequence shown here is derived from an EMBL/GenBank/DDBJ whole genome shotgun (WGS) entry which is preliminary data.</text>
</comment>
<dbReference type="EMBL" id="JASCXX010000018">
    <property type="protein sequence ID" value="MDI6450274.1"/>
    <property type="molecule type" value="Genomic_DNA"/>
</dbReference>
<dbReference type="AlphaFoldDB" id="A0AAW6U2Y9"/>
<dbReference type="RefSeq" id="WP_349245684.1">
    <property type="nucleotide sequence ID" value="NZ_JASCXX010000018.1"/>
</dbReference>
<dbReference type="GO" id="GO:0016298">
    <property type="term" value="F:lipase activity"/>
    <property type="evidence" value="ECO:0007669"/>
    <property type="project" value="InterPro"/>
</dbReference>
<evidence type="ECO:0000259" key="2">
    <source>
        <dbReference type="Pfam" id="PF00151"/>
    </source>
</evidence>
<dbReference type="InterPro" id="IPR013818">
    <property type="entry name" value="Lipase"/>
</dbReference>
<dbReference type="Gene3D" id="3.40.50.1820">
    <property type="entry name" value="alpha/beta hydrolase"/>
    <property type="match status" value="1"/>
</dbReference>
<proteinExistence type="predicted"/>
<evidence type="ECO:0000313" key="3">
    <source>
        <dbReference type="EMBL" id="MDI6450274.1"/>
    </source>
</evidence>
<accession>A0AAW6U2Y9</accession>
<reference evidence="3" key="1">
    <citation type="submission" date="2023-05" db="EMBL/GenBank/DDBJ databases">
        <title>Anaerotaeda fermentans gen. nov., sp. nov., a novel anaerobic planctomycete of the new family within the order Sedimentisphaerales isolated from Taman Peninsula, Russia.</title>
        <authorList>
            <person name="Khomyakova M.A."/>
            <person name="Merkel A.Y."/>
            <person name="Slobodkin A.I."/>
        </authorList>
    </citation>
    <scope>NUCLEOTIDE SEQUENCE</scope>
    <source>
        <strain evidence="3">M17dextr</strain>
    </source>
</reference>
<dbReference type="Pfam" id="PF00151">
    <property type="entry name" value="Lipase"/>
    <property type="match status" value="1"/>
</dbReference>
<organism evidence="3 4">
    <name type="scientific">Anaerobaca lacustris</name>
    <dbReference type="NCBI Taxonomy" id="3044600"/>
    <lineage>
        <taxon>Bacteria</taxon>
        <taxon>Pseudomonadati</taxon>
        <taxon>Planctomycetota</taxon>
        <taxon>Phycisphaerae</taxon>
        <taxon>Sedimentisphaerales</taxon>
        <taxon>Anaerobacaceae</taxon>
        <taxon>Anaerobaca</taxon>
    </lineage>
</organism>
<feature type="domain" description="Lipase" evidence="2">
    <location>
        <begin position="53"/>
        <end position="195"/>
    </location>
</feature>